<dbReference type="InParanoid" id="Q22880"/>
<dbReference type="EMBL" id="BX284605">
    <property type="protein sequence ID" value="CCD62072.1"/>
    <property type="molecule type" value="Genomic_DNA"/>
</dbReference>
<dbReference type="PANTHER" id="PTHR21566:SF7">
    <property type="entry name" value="DUF4455 DOMAIN-CONTAINING PROTEIN-RELATED"/>
    <property type="match status" value="1"/>
</dbReference>
<dbReference type="WormBase" id="B0507.4">
    <property type="protein sequence ID" value="CE35211"/>
    <property type="gene ID" value="WBGene00015221"/>
</dbReference>
<evidence type="ECO:0000313" key="2">
    <source>
        <dbReference type="Proteomes" id="UP000001940"/>
    </source>
</evidence>
<dbReference type="OrthoDB" id="5877715at2759"/>
<dbReference type="Proteomes" id="UP000001940">
    <property type="component" value="Chromosome V"/>
</dbReference>
<dbReference type="PaxDb" id="6239-B0507.4"/>
<dbReference type="SMR" id="Q22880"/>
<evidence type="ECO:0000313" key="1">
    <source>
        <dbReference type="EMBL" id="CCD62072.1"/>
    </source>
</evidence>
<dbReference type="Pfam" id="PF05218">
    <property type="entry name" value="DUF713"/>
    <property type="match status" value="1"/>
</dbReference>
<keyword evidence="2" id="KW-1185">Reference proteome</keyword>
<dbReference type="OMA" id="CKNESHS"/>
<dbReference type="RefSeq" id="NP_505255.2">
    <property type="nucleotide sequence ID" value="NM_072854.2"/>
</dbReference>
<dbReference type="KEGG" id="cel:CELE_B0507.4"/>
<dbReference type="AGR" id="WB:WBGene00015221"/>
<accession>Q22880</accession>
<dbReference type="AlphaFoldDB" id="Q22880"/>
<proteinExistence type="predicted"/>
<dbReference type="PhylomeDB" id="Q22880"/>
<evidence type="ECO:0000313" key="3">
    <source>
        <dbReference type="WormBase" id="B0507.4"/>
    </source>
</evidence>
<dbReference type="STRING" id="6239.B0507.4.1"/>
<name>Q22880_CAEEL</name>
<dbReference type="CTD" id="182011"/>
<dbReference type="UCSC" id="B0507.4">
    <property type="organism name" value="c. elegans"/>
</dbReference>
<sequence>MFAEEIKELKRLHKLKLAAFFDCIRLKYRFEEKAHEWSDWIENHLRQMIIRVQTKFIDFETMAKNFKYFKSVSEEMMPEINSEIFNLNEEITILLNNFSTIFNNFEIMYIDHPEGLFIRVIQKSLCMIAVKLLEIRNSLDKADMSNDWYEETRALFSNIKISDIPTVSQLRKICKNESHSDYEELKFPEVLRVATVVIEEVSNNSKESEEL</sequence>
<protein>
    <submittedName>
        <fullName evidence="1">DUF4455 domain-containing protein</fullName>
    </submittedName>
</protein>
<dbReference type="PIR" id="T25467">
    <property type="entry name" value="T25467"/>
</dbReference>
<dbReference type="HOGENOM" id="CLU_1305844_0_0_1"/>
<dbReference type="eggNOG" id="ENOG502T3BJ">
    <property type="taxonomic scope" value="Eukaryota"/>
</dbReference>
<dbReference type="GeneID" id="182011"/>
<reference evidence="1 2" key="1">
    <citation type="journal article" date="1998" name="Science">
        <title>Genome sequence of the nematode C. elegans: a platform for investigating biology.</title>
        <authorList>
            <consortium name="The C. elegans sequencing consortium"/>
            <person name="Sulson J.E."/>
            <person name="Waterston R."/>
        </authorList>
    </citation>
    <scope>NUCLEOTIDE SEQUENCE [LARGE SCALE GENOMIC DNA]</scope>
    <source>
        <strain evidence="1 2">Bristol N2</strain>
    </source>
</reference>
<dbReference type="InterPro" id="IPR007883">
    <property type="entry name" value="DUF713"/>
</dbReference>
<gene>
    <name evidence="1 3" type="ORF">B0507.4</name>
    <name evidence="1" type="ORF">CELE_B0507.4</name>
</gene>
<organism evidence="1 2">
    <name type="scientific">Caenorhabditis elegans</name>
    <dbReference type="NCBI Taxonomy" id="6239"/>
    <lineage>
        <taxon>Eukaryota</taxon>
        <taxon>Metazoa</taxon>
        <taxon>Ecdysozoa</taxon>
        <taxon>Nematoda</taxon>
        <taxon>Chromadorea</taxon>
        <taxon>Rhabditida</taxon>
        <taxon>Rhabditina</taxon>
        <taxon>Rhabditomorpha</taxon>
        <taxon>Rhabditoidea</taxon>
        <taxon>Rhabditidae</taxon>
        <taxon>Peloderinae</taxon>
        <taxon>Caenorhabditis</taxon>
    </lineage>
</organism>
<dbReference type="PANTHER" id="PTHR21566">
    <property type="entry name" value="CILIA- AND FLAGELLA-ASSOCIATED PROTEIN 251-LIKE-RELATED-RELATED"/>
    <property type="match status" value="1"/>
</dbReference>